<dbReference type="EMBL" id="JAAFYZ010000033">
    <property type="protein sequence ID" value="MBS2547736.1"/>
    <property type="molecule type" value="Genomic_DNA"/>
</dbReference>
<evidence type="ECO:0000313" key="6">
    <source>
        <dbReference type="EMBL" id="MBS2547736.1"/>
    </source>
</evidence>
<dbReference type="InterPro" id="IPR050426">
    <property type="entry name" value="Glycosyltransferase_28"/>
</dbReference>
<dbReference type="CDD" id="cd03784">
    <property type="entry name" value="GT1_Gtf-like"/>
    <property type="match status" value="1"/>
</dbReference>
<evidence type="ECO:0000256" key="2">
    <source>
        <dbReference type="ARBA" id="ARBA00022676"/>
    </source>
</evidence>
<dbReference type="Gene3D" id="3.40.50.2000">
    <property type="entry name" value="Glycogen Phosphorylase B"/>
    <property type="match status" value="2"/>
</dbReference>
<feature type="domain" description="Erythromycin biosynthesis protein CIII-like C-terminal" evidence="4">
    <location>
        <begin position="243"/>
        <end position="386"/>
    </location>
</feature>
<keyword evidence="3" id="KW-0808">Transferase</keyword>
<name>A0ABS5KNX5_9ACTN</name>
<dbReference type="Proteomes" id="UP000730482">
    <property type="component" value="Unassembled WGS sequence"/>
</dbReference>
<dbReference type="Pfam" id="PF21036">
    <property type="entry name" value="EryCIII-like_N"/>
    <property type="match status" value="1"/>
</dbReference>
<keyword evidence="7" id="KW-1185">Reference proteome</keyword>
<proteinExistence type="inferred from homology"/>
<reference evidence="6 7" key="1">
    <citation type="submission" date="2020-02" db="EMBL/GenBank/DDBJ databases">
        <title>Acidophilic actinobacteria isolated from forest soil.</title>
        <authorList>
            <person name="Golinska P."/>
        </authorList>
    </citation>
    <scope>NUCLEOTIDE SEQUENCE [LARGE SCALE GENOMIC DNA]</scope>
    <source>
        <strain evidence="6 7">NL8</strain>
    </source>
</reference>
<dbReference type="PANTHER" id="PTHR48050">
    <property type="entry name" value="STEROL 3-BETA-GLUCOSYLTRANSFERASE"/>
    <property type="match status" value="1"/>
</dbReference>
<evidence type="ECO:0000259" key="5">
    <source>
        <dbReference type="Pfam" id="PF21036"/>
    </source>
</evidence>
<dbReference type="SUPFAM" id="SSF53756">
    <property type="entry name" value="UDP-Glycosyltransferase/glycogen phosphorylase"/>
    <property type="match status" value="1"/>
</dbReference>
<organism evidence="6 7">
    <name type="scientific">Catenulispora pinistramenti</name>
    <dbReference type="NCBI Taxonomy" id="2705254"/>
    <lineage>
        <taxon>Bacteria</taxon>
        <taxon>Bacillati</taxon>
        <taxon>Actinomycetota</taxon>
        <taxon>Actinomycetes</taxon>
        <taxon>Catenulisporales</taxon>
        <taxon>Catenulisporaceae</taxon>
        <taxon>Catenulispora</taxon>
    </lineage>
</organism>
<dbReference type="RefSeq" id="WP_212009316.1">
    <property type="nucleotide sequence ID" value="NZ_JAAFYZ010000033.1"/>
</dbReference>
<dbReference type="InterPro" id="IPR048284">
    <property type="entry name" value="EryCIII-like_N"/>
</dbReference>
<evidence type="ECO:0000256" key="3">
    <source>
        <dbReference type="ARBA" id="ARBA00022679"/>
    </source>
</evidence>
<comment type="caution">
    <text evidence="6">The sequence shown here is derived from an EMBL/GenBank/DDBJ whole genome shotgun (WGS) entry which is preliminary data.</text>
</comment>
<accession>A0ABS5KNX5</accession>
<keyword evidence="2" id="KW-0328">Glycosyltransferase</keyword>
<dbReference type="InterPro" id="IPR002213">
    <property type="entry name" value="UDP_glucos_trans"/>
</dbReference>
<comment type="similarity">
    <text evidence="1">Belongs to the glycosyltransferase 28 family.</text>
</comment>
<dbReference type="InterPro" id="IPR010610">
    <property type="entry name" value="EryCIII-like_C"/>
</dbReference>
<sequence>MRVLATAAPGSGLFLPTVPLAWALRAAGHEVLMVNTGATSNAVAASGFSTVDAAPGVDVHAEFLAASQAVLAATDGTRPKRSGMGMFGEAMADGLLRAAEHFRPDLVVSTLEQGAGELVAARYAIPYVEQSVRLAWAGPDEQAAKYRAAVAEYLLPTRERLGISVPYTEPAACLDIRPASLGGHDSKTEWPLRYVPYNEGRVLPDWILDRPDRPRVCVTMGSVLGSLPAGSELKQLYVAVVREILLELAGLGVETVVAMGESDLEGVGELPESVRIAGWTPLSALLPTCSAIVHHGGAGTSLTALALGVPQVVLPQGADQPANAAVLAERGLAVLIRPETISAAAVRDGLARVLDEPGFGSAAEAVRAEMHAMPSPADVAGSLAALAG</sequence>
<protein>
    <submittedName>
        <fullName evidence="6">DUF1205 domain-containing protein</fullName>
    </submittedName>
</protein>
<gene>
    <name evidence="6" type="ORF">KGQ19_12745</name>
</gene>
<evidence type="ECO:0000313" key="7">
    <source>
        <dbReference type="Proteomes" id="UP000730482"/>
    </source>
</evidence>
<evidence type="ECO:0000256" key="1">
    <source>
        <dbReference type="ARBA" id="ARBA00006962"/>
    </source>
</evidence>
<feature type="domain" description="Erythromycin biosynthesis protein CIII-like N-terminal" evidence="5">
    <location>
        <begin position="22"/>
        <end position="221"/>
    </location>
</feature>
<evidence type="ECO:0000259" key="4">
    <source>
        <dbReference type="Pfam" id="PF06722"/>
    </source>
</evidence>
<dbReference type="PANTHER" id="PTHR48050:SF13">
    <property type="entry name" value="STEROL 3-BETA-GLUCOSYLTRANSFERASE UGT80A2"/>
    <property type="match status" value="1"/>
</dbReference>
<dbReference type="Pfam" id="PF06722">
    <property type="entry name" value="EryCIII-like_C"/>
    <property type="match status" value="1"/>
</dbReference>